<reference evidence="1 2" key="1">
    <citation type="submission" date="2017-09" db="EMBL/GenBank/DDBJ databases">
        <title>Complete genome sequence of Oxytococcus suis strain ZY16052.</title>
        <authorList>
            <person name="Li F."/>
        </authorList>
    </citation>
    <scope>NUCLEOTIDE SEQUENCE [LARGE SCALE GENOMIC DNA]</scope>
    <source>
        <strain evidence="1 2">ZY16052</strain>
    </source>
</reference>
<protein>
    <submittedName>
        <fullName evidence="1">Uncharacterized protein</fullName>
    </submittedName>
</protein>
<evidence type="ECO:0000313" key="1">
    <source>
        <dbReference type="EMBL" id="AXY26268.1"/>
    </source>
</evidence>
<keyword evidence="2" id="KW-1185">Reference proteome</keyword>
<dbReference type="KEGG" id="abae:CL176_09815"/>
<organism evidence="1 2">
    <name type="scientific">Suicoccus acidiformans</name>
    <dbReference type="NCBI Taxonomy" id="2036206"/>
    <lineage>
        <taxon>Bacteria</taxon>
        <taxon>Bacillati</taxon>
        <taxon>Bacillota</taxon>
        <taxon>Bacilli</taxon>
        <taxon>Lactobacillales</taxon>
        <taxon>Aerococcaceae</taxon>
        <taxon>Suicoccus</taxon>
    </lineage>
</organism>
<sequence>MYVTVSGSGKYRVIQFVEQHRIPNTKKKKTKVIETVGNYEKMLAEDPDIMEKLRTEAKKRTCICQVKKGPPCR</sequence>
<evidence type="ECO:0000313" key="2">
    <source>
        <dbReference type="Proteomes" id="UP000263232"/>
    </source>
</evidence>
<accession>A0A347WMG1</accession>
<dbReference type="OrthoDB" id="9767746at2"/>
<proteinExistence type="predicted"/>
<dbReference type="AlphaFoldDB" id="A0A347WMG1"/>
<gene>
    <name evidence="1" type="ORF">CL176_09815</name>
</gene>
<name>A0A347WMG1_9LACT</name>
<dbReference type="EMBL" id="CP023434">
    <property type="protein sequence ID" value="AXY26268.1"/>
    <property type="molecule type" value="Genomic_DNA"/>
</dbReference>
<dbReference type="Proteomes" id="UP000263232">
    <property type="component" value="Chromosome"/>
</dbReference>